<name>A0A934UIF0_9FLAO</name>
<protein>
    <submittedName>
        <fullName evidence="1">Kdo domain containing protein</fullName>
    </submittedName>
</protein>
<evidence type="ECO:0000313" key="2">
    <source>
        <dbReference type="Proteomes" id="UP000609172"/>
    </source>
</evidence>
<gene>
    <name evidence="1" type="ORF">I5M07_00885</name>
</gene>
<accession>A0A934UIF0</accession>
<dbReference type="EMBL" id="JAEHFV010000001">
    <property type="protein sequence ID" value="MBK0368373.1"/>
    <property type="molecule type" value="Genomic_DNA"/>
</dbReference>
<dbReference type="InterPro" id="IPR011009">
    <property type="entry name" value="Kinase-like_dom_sf"/>
</dbReference>
<dbReference type="RefSeq" id="WP_200104306.1">
    <property type="nucleotide sequence ID" value="NZ_JAEHFV010000001.1"/>
</dbReference>
<sequence>MDIIYTNKIVDQNQIKIFISDFKNKGEDFVLGQRNQIKLFDVKGLILNIKSFKIPNLINKIAYKYFRKSKAKRSFEFATILLEKGIGTPKPIAYYENFNWLGLLDSYYVSEHLETELTFRELVEIPDYPDHENILRQFTHFTFQLHEKGVEFLDHSPGNTLIKKREAGIYDFFLVDLNRMNFHSQMTFEQRMKNCSRLTPKKEMIAIMSNEYAKYYSQQSEEVIFKKMWFETQDFQERFVKKKRLKKKLKFWKA</sequence>
<evidence type="ECO:0000313" key="1">
    <source>
        <dbReference type="EMBL" id="MBK0368373.1"/>
    </source>
</evidence>
<keyword evidence="2" id="KW-1185">Reference proteome</keyword>
<reference evidence="1" key="1">
    <citation type="submission" date="2020-12" db="EMBL/GenBank/DDBJ databases">
        <title>Bacterial novel species Flavobacterium sp. SE-1-e isolated from soil.</title>
        <authorList>
            <person name="Jung H.-Y."/>
        </authorList>
    </citation>
    <scope>NUCLEOTIDE SEQUENCE</scope>
    <source>
        <strain evidence="1">SE-1-e</strain>
    </source>
</reference>
<proteinExistence type="predicted"/>
<comment type="caution">
    <text evidence="1">The sequence shown here is derived from an EMBL/GenBank/DDBJ whole genome shotgun (WGS) entry which is preliminary data.</text>
</comment>
<dbReference type="Proteomes" id="UP000609172">
    <property type="component" value="Unassembled WGS sequence"/>
</dbReference>
<organism evidence="1 2">
    <name type="scientific">Flavobacterium agrisoli</name>
    <dbReference type="NCBI Taxonomy" id="2793066"/>
    <lineage>
        <taxon>Bacteria</taxon>
        <taxon>Pseudomonadati</taxon>
        <taxon>Bacteroidota</taxon>
        <taxon>Flavobacteriia</taxon>
        <taxon>Flavobacteriales</taxon>
        <taxon>Flavobacteriaceae</taxon>
        <taxon>Flavobacterium</taxon>
    </lineage>
</organism>
<dbReference type="AlphaFoldDB" id="A0A934UIF0"/>
<dbReference type="SUPFAM" id="SSF56112">
    <property type="entry name" value="Protein kinase-like (PK-like)"/>
    <property type="match status" value="1"/>
</dbReference>